<dbReference type="AlphaFoldDB" id="A0A830HE77"/>
<reference evidence="1" key="1">
    <citation type="submission" date="2020-10" db="EMBL/GenBank/DDBJ databases">
        <title>Unveiling of a novel bifunctional photoreceptor, Dualchrome1, isolated from a cosmopolitan green alga.</title>
        <authorList>
            <person name="Suzuki S."/>
            <person name="Kawachi M."/>
        </authorList>
    </citation>
    <scope>NUCLEOTIDE SEQUENCE</scope>
    <source>
        <strain evidence="1">NIES 2893</strain>
    </source>
</reference>
<comment type="caution">
    <text evidence="1">The sequence shown here is derived from an EMBL/GenBank/DDBJ whole genome shotgun (WGS) entry which is preliminary data.</text>
</comment>
<proteinExistence type="predicted"/>
<sequence length="164" mass="18016">MPSLAALACAASPAHCIFSPDELLTRALHDDRLKTRYKALLKLGTLNFERALSLLHGARAETQIREALEKEASNENNAPFRPEKMYVQFADRAEAWGPAFNSAVVVACAHKPLFGACTDVLRSLSRQMAQFRKEQWMRMGGSCSSSASFAGGVWVLDREATDAV</sequence>
<dbReference type="EMBL" id="BNJQ01000010">
    <property type="protein sequence ID" value="GHP05354.1"/>
    <property type="molecule type" value="Genomic_DNA"/>
</dbReference>
<dbReference type="Proteomes" id="UP000660262">
    <property type="component" value="Unassembled WGS sequence"/>
</dbReference>
<accession>A0A830HE77</accession>
<evidence type="ECO:0000313" key="2">
    <source>
        <dbReference type="Proteomes" id="UP000660262"/>
    </source>
</evidence>
<organism evidence="1 2">
    <name type="scientific">Pycnococcus provasolii</name>
    <dbReference type="NCBI Taxonomy" id="41880"/>
    <lineage>
        <taxon>Eukaryota</taxon>
        <taxon>Viridiplantae</taxon>
        <taxon>Chlorophyta</taxon>
        <taxon>Pseudoscourfieldiophyceae</taxon>
        <taxon>Pseudoscourfieldiales</taxon>
        <taxon>Pycnococcaceae</taxon>
        <taxon>Pycnococcus</taxon>
    </lineage>
</organism>
<evidence type="ECO:0000313" key="1">
    <source>
        <dbReference type="EMBL" id="GHP05354.1"/>
    </source>
</evidence>
<name>A0A830HE77_9CHLO</name>
<keyword evidence="2" id="KW-1185">Reference proteome</keyword>
<protein>
    <submittedName>
        <fullName evidence="1">Uncharacterized protein</fullName>
    </submittedName>
</protein>
<gene>
    <name evidence="1" type="ORF">PPROV_000410600</name>
</gene>